<dbReference type="AlphaFoldDB" id="A0A6C0C025"/>
<dbReference type="EMBL" id="MN739291">
    <property type="protein sequence ID" value="QHS97159.1"/>
    <property type="molecule type" value="Genomic_DNA"/>
</dbReference>
<feature type="compositionally biased region" description="Basic residues" evidence="1">
    <location>
        <begin position="104"/>
        <end position="137"/>
    </location>
</feature>
<evidence type="ECO:0000313" key="2">
    <source>
        <dbReference type="EMBL" id="QHS97159.1"/>
    </source>
</evidence>
<sequence>MDYQIEYAILNLAERLDAYNGSSHHNNQQFIILKCRFRDFKTTWYNNSTSEEKKAIRKRADAVGKINNLPPGRFTQVTLNTEWKMNLWRQTFDLNENPQDGSGRKKYKRRTRKRRRKKGTKKRRRRRKTKRRRKRRR</sequence>
<proteinExistence type="predicted"/>
<accession>A0A6C0C025</accession>
<protein>
    <submittedName>
        <fullName evidence="2">Uncharacterized protein</fullName>
    </submittedName>
</protein>
<feature type="region of interest" description="Disordered" evidence="1">
    <location>
        <begin position="93"/>
        <end position="137"/>
    </location>
</feature>
<name>A0A6C0C025_9ZZZZ</name>
<organism evidence="2">
    <name type="scientific">viral metagenome</name>
    <dbReference type="NCBI Taxonomy" id="1070528"/>
    <lineage>
        <taxon>unclassified sequences</taxon>
        <taxon>metagenomes</taxon>
        <taxon>organismal metagenomes</taxon>
    </lineage>
</organism>
<evidence type="ECO:0000256" key="1">
    <source>
        <dbReference type="SAM" id="MobiDB-lite"/>
    </source>
</evidence>
<reference evidence="2" key="1">
    <citation type="journal article" date="2020" name="Nature">
        <title>Giant virus diversity and host interactions through global metagenomics.</title>
        <authorList>
            <person name="Schulz F."/>
            <person name="Roux S."/>
            <person name="Paez-Espino D."/>
            <person name="Jungbluth S."/>
            <person name="Walsh D.A."/>
            <person name="Denef V.J."/>
            <person name="McMahon K.D."/>
            <person name="Konstantinidis K.T."/>
            <person name="Eloe-Fadrosh E.A."/>
            <person name="Kyrpides N.C."/>
            <person name="Woyke T."/>
        </authorList>
    </citation>
    <scope>NUCLEOTIDE SEQUENCE</scope>
    <source>
        <strain evidence="2">GVMAG-M-3300020169-51</strain>
    </source>
</reference>